<comment type="similarity">
    <text evidence="3">Belongs to the RecD family. RecD2 subfamily.</text>
</comment>
<dbReference type="GO" id="GO:0043139">
    <property type="term" value="F:5'-3' DNA helicase activity"/>
    <property type="evidence" value="ECO:0007669"/>
    <property type="project" value="UniProtKB-UniRule"/>
</dbReference>
<dbReference type="GO" id="GO:0017116">
    <property type="term" value="F:single-stranded DNA helicase activity"/>
    <property type="evidence" value="ECO:0007669"/>
    <property type="project" value="TreeGrafter"/>
</dbReference>
<dbReference type="CDD" id="cd17933">
    <property type="entry name" value="DEXSc_RecD-like"/>
    <property type="match status" value="1"/>
</dbReference>
<keyword evidence="7" id="KW-1185">Reference proteome</keyword>
<dbReference type="InterPro" id="IPR010994">
    <property type="entry name" value="RuvA_2-like"/>
</dbReference>
<dbReference type="HOGENOM" id="CLU_007524_0_3_9"/>
<evidence type="ECO:0000256" key="3">
    <source>
        <dbReference type="HAMAP-Rule" id="MF_01488"/>
    </source>
</evidence>
<dbReference type="Pfam" id="PF13538">
    <property type="entry name" value="UvrD_C_2"/>
    <property type="match status" value="1"/>
</dbReference>
<gene>
    <name evidence="6" type="primary">recD</name>
    <name evidence="3" type="synonym">recD2</name>
    <name evidence="6" type="ordered locus">Acin_2009</name>
</gene>
<feature type="domain" description="Helix-hairpin-helix DNA-binding motif class 1" evidence="4">
    <location>
        <begin position="131"/>
        <end position="150"/>
    </location>
</feature>
<reference evidence="6 7" key="1">
    <citation type="journal article" date="2011" name="J. Bacteriol.">
        <title>Complete genome sequence of Acidaminococcus intestini RYC-MR95, a Gram-negative bacterium from the phylum Firmicutes.</title>
        <authorList>
            <person name="D'Auria G."/>
            <person name="Galan J.C."/>
            <person name="Rodriguez-Alcayna M."/>
            <person name="Moya A."/>
            <person name="Baquero F."/>
            <person name="Latorre A."/>
        </authorList>
    </citation>
    <scope>NUCLEOTIDE SEQUENCE [LARGE SCALE GENOMIC DNA]</scope>
    <source>
        <strain evidence="6 7">RyC-MR95</strain>
    </source>
</reference>
<dbReference type="GO" id="GO:0016887">
    <property type="term" value="F:ATP hydrolysis activity"/>
    <property type="evidence" value="ECO:0007669"/>
    <property type="project" value="RHEA"/>
</dbReference>
<accession>G4Q4W0</accession>
<dbReference type="InterPro" id="IPR003583">
    <property type="entry name" value="Hlx-hairpin-Hlx_DNA-bd_motif"/>
</dbReference>
<dbReference type="Gene3D" id="1.10.10.2220">
    <property type="match status" value="1"/>
</dbReference>
<dbReference type="Gene3D" id="2.30.30.940">
    <property type="match status" value="1"/>
</dbReference>
<dbReference type="Pfam" id="PF14490">
    <property type="entry name" value="HHH_RecD2"/>
    <property type="match status" value="1"/>
</dbReference>
<dbReference type="Pfam" id="PF14520">
    <property type="entry name" value="HHH_5"/>
    <property type="match status" value="1"/>
</dbReference>
<dbReference type="FunCoup" id="G4Q4W0">
    <property type="interactions" value="142"/>
</dbReference>
<feature type="domain" description="Helix-hairpin-helix DNA-binding motif class 1" evidence="4">
    <location>
        <begin position="195"/>
        <end position="214"/>
    </location>
</feature>
<dbReference type="PANTHER" id="PTHR43788:SF6">
    <property type="entry name" value="DNA HELICASE B"/>
    <property type="match status" value="1"/>
</dbReference>
<feature type="binding site" evidence="3">
    <location>
        <begin position="358"/>
        <end position="362"/>
    </location>
    <ligand>
        <name>ATP</name>
        <dbReference type="ChEBI" id="CHEBI:30616"/>
    </ligand>
</feature>
<dbReference type="InParanoid" id="G4Q4W0"/>
<sequence length="733" mass="81409">MLKRCEKGAATMAEEQTLEVTIQNIVFQSDQGTFCVFRGENRDLGAVSVVYKGIAPFAGEKVRLTGSWTEHPRFGRQFDCRTWEALKPTGEAAIVKMLGSGAIKGVGPAMAQRIVDCFGEDTFRIIDEHPERLREVPGIGKKKAEDIISSYSEMTDTRELVFFLESHGISGNYAPRIQSLYGSTALTRIANNPYCLAEDVEGIGFKTADRLAVSLGVDLDGEERIQAGIRFALMQSGTQGHTCVPDEWLVKSAASLLSVDPVDVRTIFQHLIDENRLRTEEVGGETCVYAEYLYQAEVGVAKRLMVLRDRVNQLWQVDYQKIIEAWEKDENLTLAPEQIEAIKTSVDHGVFVLTGGPGTGKTTVIKGILSVLKEAGCKILLSAPTGRAAKRLAESAGEPALTVHRMLEYTPNGDEALWGRNEDTPLEADAVIVDEASMMDIVLMYHLLRALPIGCRLVLVGDVDQLPSVGPGSVLKDIIRSGAMPVVRLENVFRQAQLSPIVRNAHRINQGLMPLVDGDTDFTFRQFMNEEETVRYVVDTYARMVRTLSWQNVQVLSPMHRNPCGVENLNRLLQARVNPPSPDKAEHKAGNTVYREGDKVMQIRNNYEKNVFNGDIGQIDLIRGKTVFVSFPDRPEGGNVTYEGGEVDDLRLAYAMSVHKAQGSEYAVVIMPLVPGHYIMLQRNLFYTAITRAKKQVYLAGSKKAMQMAVTNDRTRKRYSLLAERLHGELGID</sequence>
<organism evidence="6 7">
    <name type="scientific">Acidaminococcus intestini (strain RyC-MR95)</name>
    <dbReference type="NCBI Taxonomy" id="568816"/>
    <lineage>
        <taxon>Bacteria</taxon>
        <taxon>Bacillati</taxon>
        <taxon>Bacillota</taxon>
        <taxon>Negativicutes</taxon>
        <taxon>Acidaminococcales</taxon>
        <taxon>Acidaminococcaceae</taxon>
        <taxon>Acidaminococcus</taxon>
    </lineage>
</organism>
<comment type="catalytic activity">
    <reaction evidence="3">
        <text>ATP + H2O = ADP + phosphate + H(+)</text>
        <dbReference type="Rhea" id="RHEA:13065"/>
        <dbReference type="ChEBI" id="CHEBI:15377"/>
        <dbReference type="ChEBI" id="CHEBI:15378"/>
        <dbReference type="ChEBI" id="CHEBI:30616"/>
        <dbReference type="ChEBI" id="CHEBI:43474"/>
        <dbReference type="ChEBI" id="CHEBI:456216"/>
        <dbReference type="EC" id="5.6.2.3"/>
    </reaction>
</comment>
<dbReference type="Gene3D" id="1.10.150.20">
    <property type="entry name" value="5' to 3' exonuclease, C-terminal subdomain"/>
    <property type="match status" value="1"/>
</dbReference>
<comment type="function">
    <text evidence="3">DNA-dependent ATPase and ATP-dependent 5'-3' DNA helicase. Has no activity on blunt DNA or DNA with 3'-overhangs, requires at least 10 bases of 5'-ssDNA for helicase activity.</text>
</comment>
<dbReference type="Gene3D" id="3.40.50.300">
    <property type="entry name" value="P-loop containing nucleotide triphosphate hydrolases"/>
    <property type="match status" value="2"/>
</dbReference>
<evidence type="ECO:0000313" key="6">
    <source>
        <dbReference type="EMBL" id="AEQ23215.1"/>
    </source>
</evidence>
<dbReference type="InterPro" id="IPR027417">
    <property type="entry name" value="P-loop_NTPase"/>
</dbReference>
<dbReference type="GO" id="GO:0005524">
    <property type="term" value="F:ATP binding"/>
    <property type="evidence" value="ECO:0007669"/>
    <property type="project" value="UniProtKB-UniRule"/>
</dbReference>
<name>G4Q4W0_ACIIR</name>
<dbReference type="KEGG" id="ain:Acin_2009"/>
<keyword evidence="1 3" id="KW-0547">Nucleotide-binding</keyword>
<dbReference type="SUPFAM" id="SSF47781">
    <property type="entry name" value="RuvA domain 2-like"/>
    <property type="match status" value="1"/>
</dbReference>
<evidence type="ECO:0000259" key="4">
    <source>
        <dbReference type="SMART" id="SM00278"/>
    </source>
</evidence>
<dbReference type="PANTHER" id="PTHR43788">
    <property type="entry name" value="DNA2/NAM7 HELICASE FAMILY MEMBER"/>
    <property type="match status" value="1"/>
</dbReference>
<dbReference type="InterPro" id="IPR006345">
    <property type="entry name" value="RecD2"/>
</dbReference>
<keyword evidence="3" id="KW-0238">DNA-binding</keyword>
<dbReference type="AlphaFoldDB" id="G4Q4W0"/>
<dbReference type="Pfam" id="PF18335">
    <property type="entry name" value="SH3_13"/>
    <property type="match status" value="1"/>
</dbReference>
<dbReference type="Pfam" id="PF23139">
    <property type="entry name" value="OB_YrrC"/>
    <property type="match status" value="1"/>
</dbReference>
<feature type="domain" description="Helix-hairpin-helix DNA-binding motif class 1" evidence="4">
    <location>
        <begin position="102"/>
        <end position="117"/>
    </location>
</feature>
<dbReference type="GO" id="GO:0006281">
    <property type="term" value="P:DNA repair"/>
    <property type="evidence" value="ECO:0007669"/>
    <property type="project" value="InterPro"/>
</dbReference>
<keyword evidence="3" id="KW-0378">Hydrolase</keyword>
<keyword evidence="3 6" id="KW-0347">Helicase</keyword>
<evidence type="ECO:0000256" key="1">
    <source>
        <dbReference type="ARBA" id="ARBA00022741"/>
    </source>
</evidence>
<dbReference type="eggNOG" id="COG0632">
    <property type="taxonomic scope" value="Bacteria"/>
</dbReference>
<dbReference type="EMBL" id="CP003058">
    <property type="protein sequence ID" value="AEQ23215.1"/>
    <property type="molecule type" value="Genomic_DNA"/>
</dbReference>
<dbReference type="PATRIC" id="fig|568816.4.peg.1947"/>
<evidence type="ECO:0000259" key="5">
    <source>
        <dbReference type="SMART" id="SM00382"/>
    </source>
</evidence>
<keyword evidence="3" id="KW-0413">Isomerase</keyword>
<protein>
    <recommendedName>
        <fullName evidence="3">ATP-dependent RecD2 DNA helicase</fullName>
        <ecNumber evidence="3">5.6.2.3</ecNumber>
    </recommendedName>
    <alternativeName>
        <fullName evidence="3">DNA 5'-3' helicase subunit RecD2</fullName>
    </alternativeName>
</protein>
<dbReference type="GO" id="GO:0003677">
    <property type="term" value="F:DNA binding"/>
    <property type="evidence" value="ECO:0007669"/>
    <property type="project" value="UniProtKB-UniRule"/>
</dbReference>
<dbReference type="InterPro" id="IPR041451">
    <property type="entry name" value="RecD2_SH13"/>
</dbReference>
<dbReference type="InterPro" id="IPR029493">
    <property type="entry name" value="RecD2-like_HHH"/>
</dbReference>
<dbReference type="EC" id="5.6.2.3" evidence="3"/>
<dbReference type="eggNOG" id="COG0507">
    <property type="taxonomic scope" value="Bacteria"/>
</dbReference>
<dbReference type="InterPro" id="IPR050534">
    <property type="entry name" value="Coronavir_polyprotein_1ab"/>
</dbReference>
<evidence type="ECO:0000256" key="2">
    <source>
        <dbReference type="ARBA" id="ARBA00022840"/>
    </source>
</evidence>
<dbReference type="SUPFAM" id="SSF52540">
    <property type="entry name" value="P-loop containing nucleoside triphosphate hydrolases"/>
    <property type="match status" value="1"/>
</dbReference>
<dbReference type="SMART" id="SM00382">
    <property type="entry name" value="AAA"/>
    <property type="match status" value="1"/>
</dbReference>
<keyword evidence="2 3" id="KW-0067">ATP-binding</keyword>
<dbReference type="InterPro" id="IPR003593">
    <property type="entry name" value="AAA+_ATPase"/>
</dbReference>
<evidence type="ECO:0000313" key="7">
    <source>
        <dbReference type="Proteomes" id="UP000007093"/>
    </source>
</evidence>
<dbReference type="InterPro" id="IPR055446">
    <property type="entry name" value="RecD2_N_OB"/>
</dbReference>
<dbReference type="Pfam" id="PF13245">
    <property type="entry name" value="AAA_19"/>
    <property type="match status" value="1"/>
</dbReference>
<dbReference type="STRING" id="568816.Acin_2009"/>
<dbReference type="GO" id="GO:0009338">
    <property type="term" value="C:exodeoxyribonuclease V complex"/>
    <property type="evidence" value="ECO:0007669"/>
    <property type="project" value="TreeGrafter"/>
</dbReference>
<dbReference type="SMART" id="SM00278">
    <property type="entry name" value="HhH1"/>
    <property type="match status" value="3"/>
</dbReference>
<dbReference type="HAMAP" id="MF_01488">
    <property type="entry name" value="RecD2"/>
    <property type="match status" value="1"/>
</dbReference>
<proteinExistence type="inferred from homology"/>
<feature type="domain" description="AAA+ ATPase" evidence="5">
    <location>
        <begin position="347"/>
        <end position="464"/>
    </location>
</feature>
<dbReference type="Proteomes" id="UP000007093">
    <property type="component" value="Chromosome"/>
</dbReference>
<dbReference type="CDD" id="cd18809">
    <property type="entry name" value="SF1_C_RecD"/>
    <property type="match status" value="1"/>
</dbReference>
<dbReference type="GO" id="GO:0006310">
    <property type="term" value="P:DNA recombination"/>
    <property type="evidence" value="ECO:0007669"/>
    <property type="project" value="InterPro"/>
</dbReference>
<dbReference type="NCBIfam" id="TIGR01448">
    <property type="entry name" value="recD_rel"/>
    <property type="match status" value="1"/>
</dbReference>
<dbReference type="InterPro" id="IPR027785">
    <property type="entry name" value="UvrD-like_helicase_C"/>
</dbReference>